<dbReference type="SUPFAM" id="SSF46689">
    <property type="entry name" value="Homeodomain-like"/>
    <property type="match status" value="1"/>
</dbReference>
<protein>
    <recommendedName>
        <fullName evidence="3">HTH tetR-type domain-containing protein</fullName>
    </recommendedName>
</protein>
<dbReference type="AlphaFoldDB" id="A0A917JDH3"/>
<dbReference type="PANTHER" id="PTHR43479">
    <property type="entry name" value="ACREF/ENVCD OPERON REPRESSOR-RELATED"/>
    <property type="match status" value="1"/>
</dbReference>
<dbReference type="PROSITE" id="PS50977">
    <property type="entry name" value="HTH_TETR_2"/>
    <property type="match status" value="1"/>
</dbReference>
<dbReference type="Gene3D" id="1.10.357.10">
    <property type="entry name" value="Tetracycline Repressor, domain 2"/>
    <property type="match status" value="1"/>
</dbReference>
<dbReference type="Gene3D" id="1.10.10.60">
    <property type="entry name" value="Homeodomain-like"/>
    <property type="match status" value="1"/>
</dbReference>
<dbReference type="InterPro" id="IPR001647">
    <property type="entry name" value="HTH_TetR"/>
</dbReference>
<feature type="domain" description="HTH tetR-type" evidence="3">
    <location>
        <begin position="17"/>
        <end position="77"/>
    </location>
</feature>
<comment type="caution">
    <text evidence="4">The sequence shown here is derived from an EMBL/GenBank/DDBJ whole genome shotgun (WGS) entry which is preliminary data.</text>
</comment>
<evidence type="ECO:0000313" key="5">
    <source>
        <dbReference type="Proteomes" id="UP000662074"/>
    </source>
</evidence>
<reference evidence="4" key="2">
    <citation type="submission" date="2020-09" db="EMBL/GenBank/DDBJ databases">
        <authorList>
            <person name="Sun Q."/>
            <person name="Sedlacek I."/>
        </authorList>
    </citation>
    <scope>NUCLEOTIDE SEQUENCE</scope>
    <source>
        <strain evidence="4">CCM 8711</strain>
    </source>
</reference>
<keyword evidence="5" id="KW-1185">Reference proteome</keyword>
<dbReference type="GO" id="GO:0003677">
    <property type="term" value="F:DNA binding"/>
    <property type="evidence" value="ECO:0007669"/>
    <property type="project" value="UniProtKB-UniRule"/>
</dbReference>
<dbReference type="Proteomes" id="UP000662074">
    <property type="component" value="Unassembled WGS sequence"/>
</dbReference>
<gene>
    <name evidence="4" type="ORF">GCM10011425_29310</name>
</gene>
<dbReference type="RefSeq" id="WP_188417824.1">
    <property type="nucleotide sequence ID" value="NZ_BMDO01000008.1"/>
</dbReference>
<dbReference type="EMBL" id="BMDO01000008">
    <property type="protein sequence ID" value="GGI51719.1"/>
    <property type="molecule type" value="Genomic_DNA"/>
</dbReference>
<dbReference type="InterPro" id="IPR009057">
    <property type="entry name" value="Homeodomain-like_sf"/>
</dbReference>
<evidence type="ECO:0000256" key="2">
    <source>
        <dbReference type="PROSITE-ProRule" id="PRU00335"/>
    </source>
</evidence>
<dbReference type="InterPro" id="IPR036271">
    <property type="entry name" value="Tet_transcr_reg_TetR-rel_C_sf"/>
</dbReference>
<feature type="DNA-binding region" description="H-T-H motif" evidence="2">
    <location>
        <begin position="40"/>
        <end position="59"/>
    </location>
</feature>
<accession>A0A917JDH3</accession>
<organism evidence="4 5">
    <name type="scientific">Mucilaginibacter galii</name>
    <dbReference type="NCBI Taxonomy" id="2005073"/>
    <lineage>
        <taxon>Bacteria</taxon>
        <taxon>Pseudomonadati</taxon>
        <taxon>Bacteroidota</taxon>
        <taxon>Sphingobacteriia</taxon>
        <taxon>Sphingobacteriales</taxon>
        <taxon>Sphingobacteriaceae</taxon>
        <taxon>Mucilaginibacter</taxon>
    </lineage>
</organism>
<dbReference type="InterPro" id="IPR050624">
    <property type="entry name" value="HTH-type_Tx_Regulator"/>
</dbReference>
<dbReference type="SUPFAM" id="SSF48498">
    <property type="entry name" value="Tetracyclin repressor-like, C-terminal domain"/>
    <property type="match status" value="1"/>
</dbReference>
<reference evidence="4" key="1">
    <citation type="journal article" date="2014" name="Int. J. Syst. Evol. Microbiol.">
        <title>Complete genome sequence of Corynebacterium casei LMG S-19264T (=DSM 44701T), isolated from a smear-ripened cheese.</title>
        <authorList>
            <consortium name="US DOE Joint Genome Institute (JGI-PGF)"/>
            <person name="Walter F."/>
            <person name="Albersmeier A."/>
            <person name="Kalinowski J."/>
            <person name="Ruckert C."/>
        </authorList>
    </citation>
    <scope>NUCLEOTIDE SEQUENCE</scope>
    <source>
        <strain evidence="4">CCM 8711</strain>
    </source>
</reference>
<evidence type="ECO:0000256" key="1">
    <source>
        <dbReference type="ARBA" id="ARBA00023125"/>
    </source>
</evidence>
<sequence>MTISHLMGIKTKHLPKLHREQQIIDAADHVLTNAGAQNFTIDKVVAHLGVAKGTIYKYYKSKDDVLAEMSVKALKILLDYFKAAVEKENEPLEALQALILAFYKYYLKYPKYFELFIYMERPDFHSNIQGYLSISLELKKYFTEHLIRCQSAGLIKKDLDPSYCTYMIWGSCMGLMNFIEAKKVFIEEIEKLQREELLKLYSEILVAGMKS</sequence>
<dbReference type="PANTHER" id="PTHR43479:SF11">
    <property type="entry name" value="ACREF_ENVCD OPERON REPRESSOR-RELATED"/>
    <property type="match status" value="1"/>
</dbReference>
<evidence type="ECO:0000313" key="4">
    <source>
        <dbReference type="EMBL" id="GGI51719.1"/>
    </source>
</evidence>
<dbReference type="PRINTS" id="PR00455">
    <property type="entry name" value="HTHTETR"/>
</dbReference>
<dbReference type="Pfam" id="PF00440">
    <property type="entry name" value="TetR_N"/>
    <property type="match status" value="1"/>
</dbReference>
<name>A0A917JDH3_9SPHI</name>
<proteinExistence type="predicted"/>
<evidence type="ECO:0000259" key="3">
    <source>
        <dbReference type="PROSITE" id="PS50977"/>
    </source>
</evidence>
<keyword evidence="1 2" id="KW-0238">DNA-binding</keyword>